<keyword evidence="3" id="KW-0813">Transport</keyword>
<dbReference type="Pfam" id="PF00474">
    <property type="entry name" value="SSF"/>
    <property type="match status" value="1"/>
</dbReference>
<evidence type="ECO:0000256" key="3">
    <source>
        <dbReference type="ARBA" id="ARBA00022448"/>
    </source>
</evidence>
<evidence type="ECO:0000256" key="5">
    <source>
        <dbReference type="ARBA" id="ARBA00022692"/>
    </source>
</evidence>
<evidence type="ECO:0000256" key="6">
    <source>
        <dbReference type="ARBA" id="ARBA00022989"/>
    </source>
</evidence>
<protein>
    <submittedName>
        <fullName evidence="13">Na+:solute symporter</fullName>
    </submittedName>
</protein>
<accession>A0A8J6U9J6</accession>
<feature type="transmembrane region" description="Helical" evidence="12">
    <location>
        <begin position="424"/>
        <end position="450"/>
    </location>
</feature>
<evidence type="ECO:0000256" key="11">
    <source>
        <dbReference type="RuleBase" id="RU362091"/>
    </source>
</evidence>
<evidence type="ECO:0000256" key="4">
    <source>
        <dbReference type="ARBA" id="ARBA00022475"/>
    </source>
</evidence>
<proteinExistence type="inferred from homology"/>
<evidence type="ECO:0000313" key="14">
    <source>
        <dbReference type="Proteomes" id="UP000602057"/>
    </source>
</evidence>
<feature type="transmembrane region" description="Helical" evidence="12">
    <location>
        <begin position="322"/>
        <end position="345"/>
    </location>
</feature>
<feature type="transmembrane region" description="Helical" evidence="12">
    <location>
        <begin position="365"/>
        <end position="388"/>
    </location>
</feature>
<dbReference type="Proteomes" id="UP000602057">
    <property type="component" value="Unassembled WGS sequence"/>
</dbReference>
<keyword evidence="8" id="KW-0406">Ion transport</keyword>
<comment type="similarity">
    <text evidence="2 11">Belongs to the sodium:solute symporter (SSF) (TC 2.A.21) family.</text>
</comment>
<feature type="transmembrane region" description="Helical" evidence="12">
    <location>
        <begin position="517"/>
        <end position="535"/>
    </location>
</feature>
<comment type="subcellular location">
    <subcellularLocation>
        <location evidence="1">Cell membrane</location>
        <topology evidence="1">Multi-pass membrane protein</topology>
    </subcellularLocation>
</comment>
<dbReference type="AlphaFoldDB" id="A0A8J6U9J6"/>
<evidence type="ECO:0000256" key="2">
    <source>
        <dbReference type="ARBA" id="ARBA00006434"/>
    </source>
</evidence>
<organism evidence="13 14">
    <name type="scientific">Aestuariibaculum suncheonense</name>
    <dbReference type="NCBI Taxonomy" id="1028745"/>
    <lineage>
        <taxon>Bacteria</taxon>
        <taxon>Pseudomonadati</taxon>
        <taxon>Bacteroidota</taxon>
        <taxon>Flavobacteriia</taxon>
        <taxon>Flavobacteriales</taxon>
        <taxon>Flavobacteriaceae</taxon>
    </lineage>
</organism>
<gene>
    <name evidence="13" type="ORF">ICJ84_00605</name>
</gene>
<feature type="transmembrane region" description="Helical" evidence="12">
    <location>
        <begin position="71"/>
        <end position="92"/>
    </location>
</feature>
<dbReference type="PANTHER" id="PTHR42985:SF40">
    <property type="entry name" value="LD47995P-RELATED"/>
    <property type="match status" value="1"/>
</dbReference>
<dbReference type="InterPro" id="IPR001734">
    <property type="entry name" value="Na/solute_symporter"/>
</dbReference>
<dbReference type="Gene3D" id="1.20.1730.10">
    <property type="entry name" value="Sodium/glucose cotransporter"/>
    <property type="match status" value="1"/>
</dbReference>
<keyword evidence="9 12" id="KW-0472">Membrane</keyword>
<feature type="transmembrane region" description="Helical" evidence="12">
    <location>
        <begin position="166"/>
        <end position="187"/>
    </location>
</feature>
<feature type="transmembrane region" description="Helical" evidence="12">
    <location>
        <begin position="394"/>
        <end position="412"/>
    </location>
</feature>
<keyword evidence="7" id="KW-0915">Sodium</keyword>
<reference evidence="13" key="1">
    <citation type="journal article" date="2013" name="Int. J. Syst. Evol. Microbiol.">
        <title>Aestuariibaculum suncheonense gen. nov., sp. nov., a marine bacterium of the family Flavobacteriaceae isolated from a tidal flat and emended descriptions of the genera Gaetbulibacter and Tamlana.</title>
        <authorList>
            <person name="Jeong S.H."/>
            <person name="Park M.S."/>
            <person name="Jin H.M."/>
            <person name="Lee K."/>
            <person name="Park W."/>
            <person name="Jeon C.O."/>
        </authorList>
    </citation>
    <scope>NUCLEOTIDE SEQUENCE</scope>
    <source>
        <strain evidence="13">SC17</strain>
    </source>
</reference>
<feature type="transmembrane region" description="Helical" evidence="12">
    <location>
        <begin position="124"/>
        <end position="146"/>
    </location>
</feature>
<evidence type="ECO:0000256" key="8">
    <source>
        <dbReference type="ARBA" id="ARBA00023065"/>
    </source>
</evidence>
<dbReference type="GO" id="GO:0005886">
    <property type="term" value="C:plasma membrane"/>
    <property type="evidence" value="ECO:0007669"/>
    <property type="project" value="UniProtKB-SubCell"/>
</dbReference>
<keyword evidence="10" id="KW-0739">Sodium transport</keyword>
<keyword evidence="4" id="KW-1003">Cell membrane</keyword>
<dbReference type="EMBL" id="JACVXC010000001">
    <property type="protein sequence ID" value="MBD0833925.1"/>
    <property type="molecule type" value="Genomic_DNA"/>
</dbReference>
<dbReference type="InterPro" id="IPR038377">
    <property type="entry name" value="Na/Glc_symporter_sf"/>
</dbReference>
<evidence type="ECO:0000256" key="1">
    <source>
        <dbReference type="ARBA" id="ARBA00004651"/>
    </source>
</evidence>
<dbReference type="RefSeq" id="WP_188214422.1">
    <property type="nucleotide sequence ID" value="NZ_BAABGH010000004.1"/>
</dbReference>
<feature type="transmembrane region" description="Helical" evidence="12">
    <location>
        <begin position="43"/>
        <end position="65"/>
    </location>
</feature>
<reference evidence="13" key="2">
    <citation type="submission" date="2020-09" db="EMBL/GenBank/DDBJ databases">
        <authorList>
            <person name="Wu Z."/>
        </authorList>
    </citation>
    <scope>NUCLEOTIDE SEQUENCE</scope>
    <source>
        <strain evidence="13">SC17</strain>
    </source>
</reference>
<keyword evidence="6 12" id="KW-1133">Transmembrane helix</keyword>
<comment type="caution">
    <text evidence="13">The sequence shown here is derived from an EMBL/GenBank/DDBJ whole genome shotgun (WGS) entry which is preliminary data.</text>
</comment>
<dbReference type="GO" id="GO:0015293">
    <property type="term" value="F:symporter activity"/>
    <property type="evidence" value="ECO:0007669"/>
    <property type="project" value="TreeGrafter"/>
</dbReference>
<evidence type="ECO:0000256" key="9">
    <source>
        <dbReference type="ARBA" id="ARBA00023136"/>
    </source>
</evidence>
<keyword evidence="5 12" id="KW-0812">Transmembrane</keyword>
<dbReference type="InterPro" id="IPR051163">
    <property type="entry name" value="Sodium:Solute_Symporter_SSF"/>
</dbReference>
<feature type="transmembrane region" description="Helical" evidence="12">
    <location>
        <begin position="470"/>
        <end position="488"/>
    </location>
</feature>
<evidence type="ECO:0000256" key="12">
    <source>
        <dbReference type="SAM" id="Phobius"/>
    </source>
</evidence>
<evidence type="ECO:0000256" key="7">
    <source>
        <dbReference type="ARBA" id="ARBA00023053"/>
    </source>
</evidence>
<dbReference type="PROSITE" id="PS50283">
    <property type="entry name" value="NA_SOLUT_SYMP_3"/>
    <property type="match status" value="1"/>
</dbReference>
<dbReference type="CDD" id="cd11477">
    <property type="entry name" value="SLC5sbd_u1"/>
    <property type="match status" value="1"/>
</dbReference>
<dbReference type="GO" id="GO:0006814">
    <property type="term" value="P:sodium ion transport"/>
    <property type="evidence" value="ECO:0007669"/>
    <property type="project" value="UniProtKB-KW"/>
</dbReference>
<feature type="transmembrane region" description="Helical" evidence="12">
    <location>
        <begin position="541"/>
        <end position="561"/>
    </location>
</feature>
<feature type="transmembrane region" description="Helical" evidence="12">
    <location>
        <begin position="234"/>
        <end position="251"/>
    </location>
</feature>
<dbReference type="PANTHER" id="PTHR42985">
    <property type="entry name" value="SODIUM-COUPLED MONOCARBOXYLATE TRANSPORTER"/>
    <property type="match status" value="1"/>
</dbReference>
<sequence>MALKDIIVFFLYILGNVAISVYLGRKINNSTDYFAAGNQSSWWLSGLSAFMTMFSAGTFVVWGGIAFKAGFVAVTISMCLGISALFVGHYLAGKWRKLGVSSAAEFINFRYGKWALNVYTWFNILYRLLGMAVALYSLAVVLEAIIPTNWNQLFINHIGLSAVNTIIVFCGVIIVLYTIFGGLWAVLLTDVLQFVILMVAVISVIPLGFIKMGGVNVFLNGLPDHFFNPVNQEFTWVFMAAWVVIHMFKIGGEWAFVQRFICVTNNKEAKKATYLFGVLYLVSPVIWMLPPMMYRVVDSSANFEQAYVLACKYALPEGLLGLMIASMFAATVSMIDSELNVYAGVLTKDFYKRIFKEASEKSQVLVGRLLTLILGALVTFLAILIPKLGGAEDIVLSITALVAGVTVLPVIWGMFSSRINEKGVFVAIMVSTVMLILIKYGLLIQNGWFVSKNTSAFVEWLKTYNRTIEAVSGVIVPIVVLTLVEISIKTQSPKFIKIDHVEESNIKLEPSLFPGKIMAVAIMILAFIVMMLAITAETNIVSQWILFSTLIFISVVIWFSIRRIEIKRNIE</sequence>
<evidence type="ECO:0000313" key="13">
    <source>
        <dbReference type="EMBL" id="MBD0833925.1"/>
    </source>
</evidence>
<name>A0A8J6U9J6_9FLAO</name>
<feature type="transmembrane region" description="Helical" evidence="12">
    <location>
        <begin position="194"/>
        <end position="214"/>
    </location>
</feature>
<evidence type="ECO:0000256" key="10">
    <source>
        <dbReference type="ARBA" id="ARBA00023201"/>
    </source>
</evidence>
<feature type="transmembrane region" description="Helical" evidence="12">
    <location>
        <begin position="272"/>
        <end position="290"/>
    </location>
</feature>
<keyword evidence="14" id="KW-1185">Reference proteome</keyword>
<feature type="transmembrane region" description="Helical" evidence="12">
    <location>
        <begin position="6"/>
        <end position="23"/>
    </location>
</feature>